<feature type="transmembrane region" description="Helical" evidence="1">
    <location>
        <begin position="468"/>
        <end position="488"/>
    </location>
</feature>
<keyword evidence="1" id="KW-0812">Transmembrane</keyword>
<feature type="domain" description="DUF112" evidence="2">
    <location>
        <begin position="18"/>
        <end position="439"/>
    </location>
</feature>
<protein>
    <submittedName>
        <fullName evidence="3">C4-dicarboxylate ABC transporter permease</fullName>
    </submittedName>
</protein>
<dbReference type="Pfam" id="PF01970">
    <property type="entry name" value="TctA"/>
    <property type="match status" value="1"/>
</dbReference>
<dbReference type="AlphaFoldDB" id="A0A246S456"/>
<feature type="transmembrane region" description="Helical" evidence="1">
    <location>
        <begin position="316"/>
        <end position="338"/>
    </location>
</feature>
<feature type="transmembrane region" description="Helical" evidence="1">
    <location>
        <begin position="192"/>
        <end position="214"/>
    </location>
</feature>
<dbReference type="PANTHER" id="PTHR35342:SF5">
    <property type="entry name" value="TRICARBOXYLIC TRANSPORT PROTEIN"/>
    <property type="match status" value="1"/>
</dbReference>
<feature type="transmembrane region" description="Helical" evidence="1">
    <location>
        <begin position="12"/>
        <end position="33"/>
    </location>
</feature>
<keyword evidence="1" id="KW-0472">Membrane</keyword>
<feature type="transmembrane region" description="Helical" evidence="1">
    <location>
        <begin position="107"/>
        <end position="130"/>
    </location>
</feature>
<feature type="transmembrane region" description="Helical" evidence="1">
    <location>
        <begin position="387"/>
        <end position="405"/>
    </location>
</feature>
<name>A0A246S456_9GAMM</name>
<evidence type="ECO:0000259" key="2">
    <source>
        <dbReference type="Pfam" id="PF01970"/>
    </source>
</evidence>
<feature type="transmembrane region" description="Helical" evidence="1">
    <location>
        <begin position="145"/>
        <end position="161"/>
    </location>
</feature>
<dbReference type="Proteomes" id="UP000197334">
    <property type="component" value="Unassembled WGS sequence"/>
</dbReference>
<dbReference type="EMBL" id="JPUA01000014">
    <property type="protein sequence ID" value="OWV30620.1"/>
    <property type="molecule type" value="Genomic_DNA"/>
</dbReference>
<evidence type="ECO:0000313" key="3">
    <source>
        <dbReference type="EMBL" id="OWV30620.1"/>
    </source>
</evidence>
<accession>A0A246S456</accession>
<keyword evidence="1" id="KW-1133">Transmembrane helix</keyword>
<proteinExistence type="predicted"/>
<dbReference type="PANTHER" id="PTHR35342">
    <property type="entry name" value="TRICARBOXYLIC TRANSPORT PROTEIN"/>
    <property type="match status" value="1"/>
</dbReference>
<feature type="transmembrane region" description="Helical" evidence="1">
    <location>
        <begin position="434"/>
        <end position="456"/>
    </location>
</feature>
<dbReference type="RefSeq" id="WP_088699286.1">
    <property type="nucleotide sequence ID" value="NZ_JPUA01000014.1"/>
</dbReference>
<organism evidence="3 4">
    <name type="scientific">Halomonas campaniensis</name>
    <dbReference type="NCBI Taxonomy" id="213554"/>
    <lineage>
        <taxon>Bacteria</taxon>
        <taxon>Pseudomonadati</taxon>
        <taxon>Pseudomonadota</taxon>
        <taxon>Gammaproteobacteria</taxon>
        <taxon>Oceanospirillales</taxon>
        <taxon>Halomonadaceae</taxon>
        <taxon>Halomonas</taxon>
    </lineage>
</organism>
<dbReference type="InterPro" id="IPR002823">
    <property type="entry name" value="DUF112_TM"/>
</dbReference>
<sequence>MTDNIVGALPLVFNYTTLSVILISALFGLFVGAIPGLSATMATAILVPITFFMDPVPAIAAIVTTAAMAIFASDIPTALLRIPGTAASAAYVSDMNGLAVKGKVGQALGISVFCAAFGGVFGSLVLIFAAPKLALVSLNFTSTEYFWLALLGLTAAVMLGTGSVLKSLLSLGVGLLIATVGLDSTAGYPRFVFGIDAVISGVAFVPALIGMFAIPEIIRTIVHKDSTEKAPSHVSFRSLFSGLGKTLFRYKVNILRGSLIGNIVGILPGAGSDIGSWIAYAVSKKMSRQPEKYGSGHDEGLVDACSANNSALSGAYVPAMVFGIPGDSITAIVIGVLYAKGLNPGPLVFITKGVEVTAVFITFLVANLLIIPLGLIAIFASRHLLQVKKSILVPFILVFAIAGSYAIDNTYTGIVIMLVLGLVAYFMEENGLPVAPVILGLVMGPMLESNLITSLIKSDGNLLDFFSRPIAATLGILTLSIWFVPVLLRLIRKQKTVTGW</sequence>
<gene>
    <name evidence="3" type="ORF">JI62_05920</name>
</gene>
<feature type="transmembrane region" description="Helical" evidence="1">
    <location>
        <begin position="45"/>
        <end position="72"/>
    </location>
</feature>
<comment type="caution">
    <text evidence="3">The sequence shown here is derived from an EMBL/GenBank/DDBJ whole genome shotgun (WGS) entry which is preliminary data.</text>
</comment>
<dbReference type="OrthoDB" id="9781349at2"/>
<evidence type="ECO:0000313" key="4">
    <source>
        <dbReference type="Proteomes" id="UP000197334"/>
    </source>
</evidence>
<feature type="transmembrane region" description="Helical" evidence="1">
    <location>
        <begin position="168"/>
        <end position="186"/>
    </location>
</feature>
<reference evidence="3 4" key="1">
    <citation type="submission" date="2014-08" db="EMBL/GenBank/DDBJ databases">
        <title>Draft genome sequence of a novel L-asparaginase producing marine bacterium, Halomonas campaniensis.</title>
        <authorList>
            <person name="Sundarakrishnan B."/>
            <person name="Moushumi Priya A."/>
            <person name="Raman G."/>
            <person name="Sakthivel N."/>
            <person name="Park S."/>
            <person name="Jayachandran S."/>
        </authorList>
    </citation>
    <scope>NUCLEOTIDE SEQUENCE [LARGE SCALE GENOMIC DNA]</scope>
    <source>
        <strain evidence="3 4">SK03</strain>
    </source>
</reference>
<feature type="transmembrane region" description="Helical" evidence="1">
    <location>
        <begin position="358"/>
        <end position="380"/>
    </location>
</feature>
<evidence type="ECO:0000256" key="1">
    <source>
        <dbReference type="SAM" id="Phobius"/>
    </source>
</evidence>
<keyword evidence="4" id="KW-1185">Reference proteome</keyword>